<accession>A0A2U2CCT4</accession>
<dbReference type="GeneID" id="94364850"/>
<dbReference type="InterPro" id="IPR001509">
    <property type="entry name" value="Epimerase_deHydtase"/>
</dbReference>
<proteinExistence type="inferred from homology"/>
<dbReference type="PRINTS" id="PR01713">
    <property type="entry name" value="NUCEPIMERASE"/>
</dbReference>
<evidence type="ECO:0000256" key="2">
    <source>
        <dbReference type="ARBA" id="ARBA00007637"/>
    </source>
</evidence>
<dbReference type="Pfam" id="PF01370">
    <property type="entry name" value="Epimerase"/>
    <property type="match status" value="2"/>
</dbReference>
<dbReference type="OrthoDB" id="9801785at2"/>
<gene>
    <name evidence="4" type="ORF">C4N9_08105</name>
</gene>
<evidence type="ECO:0000313" key="5">
    <source>
        <dbReference type="Proteomes" id="UP000244940"/>
    </source>
</evidence>
<evidence type="ECO:0000256" key="1">
    <source>
        <dbReference type="ARBA" id="ARBA00005125"/>
    </source>
</evidence>
<organism evidence="4 5">
    <name type="scientific">Pararhodobacter marinus</name>
    <dbReference type="NCBI Taxonomy" id="2184063"/>
    <lineage>
        <taxon>Bacteria</taxon>
        <taxon>Pseudomonadati</taxon>
        <taxon>Pseudomonadota</taxon>
        <taxon>Alphaproteobacteria</taxon>
        <taxon>Rhodobacterales</taxon>
        <taxon>Paracoccaceae</taxon>
        <taxon>Pararhodobacter</taxon>
    </lineage>
</organism>
<evidence type="ECO:0000259" key="3">
    <source>
        <dbReference type="Pfam" id="PF01370"/>
    </source>
</evidence>
<dbReference type="RefSeq" id="WP_109532809.1">
    <property type="nucleotide sequence ID" value="NZ_QEYD01000004.1"/>
</dbReference>
<feature type="domain" description="NAD-dependent epimerase/dehydratase" evidence="3">
    <location>
        <begin position="3"/>
        <end position="141"/>
    </location>
</feature>
<dbReference type="SUPFAM" id="SSF51735">
    <property type="entry name" value="NAD(P)-binding Rossmann-fold domains"/>
    <property type="match status" value="1"/>
</dbReference>
<dbReference type="Proteomes" id="UP000244940">
    <property type="component" value="Unassembled WGS sequence"/>
</dbReference>
<evidence type="ECO:0000313" key="4">
    <source>
        <dbReference type="EMBL" id="PWE29696.1"/>
    </source>
</evidence>
<dbReference type="InterPro" id="IPR036291">
    <property type="entry name" value="NAD(P)-bd_dom_sf"/>
</dbReference>
<dbReference type="Gene3D" id="3.40.50.720">
    <property type="entry name" value="NAD(P)-binding Rossmann-like Domain"/>
    <property type="match status" value="1"/>
</dbReference>
<name>A0A2U2CCT4_9RHOB</name>
<keyword evidence="5" id="KW-1185">Reference proteome</keyword>
<dbReference type="PANTHER" id="PTHR43000">
    <property type="entry name" value="DTDP-D-GLUCOSE 4,6-DEHYDRATASE-RELATED"/>
    <property type="match status" value="1"/>
</dbReference>
<dbReference type="AlphaFoldDB" id="A0A2U2CCT4"/>
<comment type="similarity">
    <text evidence="2">Belongs to the NAD(P)-dependent epimerase/dehydratase family.</text>
</comment>
<reference evidence="4 5" key="1">
    <citation type="submission" date="2018-05" db="EMBL/GenBank/DDBJ databases">
        <title>Pararhodobacter marina sp. nov., isolated from deep-sea water of the Indian Ocean.</title>
        <authorList>
            <person name="Lai Q.Sr."/>
            <person name="Liu X."/>
            <person name="Shao Z."/>
        </authorList>
    </citation>
    <scope>NUCLEOTIDE SEQUENCE [LARGE SCALE GENOMIC DNA]</scope>
    <source>
        <strain evidence="4 5">CIC4N-9</strain>
    </source>
</reference>
<protein>
    <submittedName>
        <fullName evidence="4">Epimerase</fullName>
    </submittedName>
</protein>
<sequence length="377" mass="40615">MTILVTGGAGFIGSHLVPRLLDAGHAVRILDTLSPQIHGQIPEGLDWLRETPGLEFIRGSVADRETLEKAVDGVEAIVHLASETGTGQSMYEISRYCHENVQGTAELCQVLAASKGHGVKRVLLSSSRSVYGEGAYLRPSDQARVTPSARTAAALRARQWEPVCPETGEALELVPTREDDRTAPSSIYAATKLMQEDLLRITCDSMGIGYGILRLQNVYGEGQSLKNPYTGILSIFSTKIRRGLELPIYEDGLESRDFVHVSDVVAAFAKALATPEPVNGIVNVGYGQATSVLDVAASLSRAFGAEPNTRITGEYRLGDIRHNAADVTRLQTLLGHTPEVNLDTGLSRFAAWVGTQALPEDQLEKAKAELVQKGLMG</sequence>
<comment type="pathway">
    <text evidence="1">Bacterial outer membrane biogenesis; LPS O-antigen biosynthesis.</text>
</comment>
<dbReference type="EMBL" id="QEYD01000004">
    <property type="protein sequence ID" value="PWE29696.1"/>
    <property type="molecule type" value="Genomic_DNA"/>
</dbReference>
<feature type="domain" description="NAD-dependent epimerase/dehydratase" evidence="3">
    <location>
        <begin position="171"/>
        <end position="285"/>
    </location>
</feature>
<comment type="caution">
    <text evidence="4">The sequence shown here is derived from an EMBL/GenBank/DDBJ whole genome shotgun (WGS) entry which is preliminary data.</text>
</comment>